<sequence length="409" mass="45118">MILRCLFTLVLLRSLAAAALFAEDSLVKVIGRDELKAALKEKMTFAVAFVGSECSMTFAVAFVGSQCSDCEPLAPQYEKTALSLYPLLPMYAVDCQESANEQLCTEQNVTDLPTVRLFPRGQYMDPKDFKFDKSEISATDLYYFAQHGVPDKIKLLRYFEDIDQVNAKPILKKPRALLLKRTNRLPLLWSILANKYSDDIEFFSHRDWRGKSSVKMGLEAGEEGKSKVIIYPAGKKKPVQYEGFLMLDSLSSFFDSLLDGKTSIEKLNEKAAAEEFIPDPKLVEIEKQQEVEMLKLAHGGFTDLFDFEAAIRDGSAKNFHGKQGYPGMMGDAVPKVTGSQENTLQSNESKMPVTDGAGQVVMTTATTGVATAAQSENAARISQGNIQVPKDAVPGPTATSVTERSKDEL</sequence>
<dbReference type="PANTHER" id="PTHR45815">
    <property type="entry name" value="PROTEIN DISULFIDE-ISOMERASE A6"/>
    <property type="match status" value="1"/>
</dbReference>
<feature type="domain" description="Thioredoxin" evidence="3">
    <location>
        <begin position="57"/>
        <end position="128"/>
    </location>
</feature>
<dbReference type="Pfam" id="PF00085">
    <property type="entry name" value="Thioredoxin"/>
    <property type="match status" value="1"/>
</dbReference>
<comment type="caution">
    <text evidence="4">The sequence shown here is derived from an EMBL/GenBank/DDBJ whole genome shotgun (WGS) entry which is preliminary data.</text>
</comment>
<dbReference type="InterPro" id="IPR036249">
    <property type="entry name" value="Thioredoxin-like_sf"/>
</dbReference>
<evidence type="ECO:0000256" key="2">
    <source>
        <dbReference type="SAM" id="SignalP"/>
    </source>
</evidence>
<accession>A0A9Q5HUS3</accession>
<feature type="signal peptide" evidence="2">
    <location>
        <begin position="1"/>
        <end position="18"/>
    </location>
</feature>
<gene>
    <name evidence="4" type="ORF">A7U60_g6648</name>
</gene>
<keyword evidence="2" id="KW-0732">Signal</keyword>
<dbReference type="AlphaFoldDB" id="A0A9Q5HUS3"/>
<dbReference type="GO" id="GO:0005788">
    <property type="term" value="C:endoplasmic reticulum lumen"/>
    <property type="evidence" value="ECO:0007669"/>
    <property type="project" value="TreeGrafter"/>
</dbReference>
<dbReference type="EMBL" id="LNZH02000203">
    <property type="protein sequence ID" value="OCB86334.1"/>
    <property type="molecule type" value="Genomic_DNA"/>
</dbReference>
<name>A0A9Q5HUS3_SANBA</name>
<protein>
    <recommendedName>
        <fullName evidence="3">Thioredoxin domain-containing protein</fullName>
    </recommendedName>
</protein>
<proteinExistence type="predicted"/>
<dbReference type="Gene3D" id="3.40.30.10">
    <property type="entry name" value="Glutaredoxin"/>
    <property type="match status" value="1"/>
</dbReference>
<organism evidence="4 5">
    <name type="scientific">Sanghuangporus baumii</name>
    <name type="common">Phellinus baumii</name>
    <dbReference type="NCBI Taxonomy" id="108892"/>
    <lineage>
        <taxon>Eukaryota</taxon>
        <taxon>Fungi</taxon>
        <taxon>Dikarya</taxon>
        <taxon>Basidiomycota</taxon>
        <taxon>Agaricomycotina</taxon>
        <taxon>Agaricomycetes</taxon>
        <taxon>Hymenochaetales</taxon>
        <taxon>Hymenochaetaceae</taxon>
        <taxon>Sanghuangporus</taxon>
    </lineage>
</organism>
<dbReference type="InterPro" id="IPR013766">
    <property type="entry name" value="Thioredoxin_domain"/>
</dbReference>
<reference evidence="4" key="1">
    <citation type="submission" date="2016-06" db="EMBL/GenBank/DDBJ databases">
        <title>Draft Genome sequence of the fungus Inonotus baumii.</title>
        <authorList>
            <person name="Zhu H."/>
            <person name="Lin W."/>
        </authorList>
    </citation>
    <scope>NUCLEOTIDE SEQUENCE</scope>
    <source>
        <strain evidence="4">821</strain>
    </source>
</reference>
<evidence type="ECO:0000256" key="1">
    <source>
        <dbReference type="SAM" id="MobiDB-lite"/>
    </source>
</evidence>
<dbReference type="GO" id="GO:0034976">
    <property type="term" value="P:response to endoplasmic reticulum stress"/>
    <property type="evidence" value="ECO:0007669"/>
    <property type="project" value="TreeGrafter"/>
</dbReference>
<dbReference type="PANTHER" id="PTHR45815:SF3">
    <property type="entry name" value="PROTEIN DISULFIDE-ISOMERASE A6"/>
    <property type="match status" value="1"/>
</dbReference>
<feature type="region of interest" description="Disordered" evidence="1">
    <location>
        <begin position="380"/>
        <end position="409"/>
    </location>
</feature>
<feature type="chain" id="PRO_5040471321" description="Thioredoxin domain-containing protein" evidence="2">
    <location>
        <begin position="19"/>
        <end position="409"/>
    </location>
</feature>
<dbReference type="Proteomes" id="UP000757232">
    <property type="component" value="Unassembled WGS sequence"/>
</dbReference>
<evidence type="ECO:0000313" key="5">
    <source>
        <dbReference type="Proteomes" id="UP000757232"/>
    </source>
</evidence>
<evidence type="ECO:0000313" key="4">
    <source>
        <dbReference type="EMBL" id="OCB86334.1"/>
    </source>
</evidence>
<evidence type="ECO:0000259" key="3">
    <source>
        <dbReference type="Pfam" id="PF00085"/>
    </source>
</evidence>
<dbReference type="OrthoDB" id="427280at2759"/>
<dbReference type="SUPFAM" id="SSF52833">
    <property type="entry name" value="Thioredoxin-like"/>
    <property type="match status" value="1"/>
</dbReference>
<dbReference type="GO" id="GO:0015035">
    <property type="term" value="F:protein-disulfide reductase activity"/>
    <property type="evidence" value="ECO:0007669"/>
    <property type="project" value="TreeGrafter"/>
</dbReference>
<keyword evidence="5" id="KW-1185">Reference proteome</keyword>